<feature type="domain" description="AAA+ ATPase lid" evidence="2">
    <location>
        <begin position="35"/>
        <end position="111"/>
    </location>
</feature>
<accession>A0AAN7UR12</accession>
<dbReference type="Gene3D" id="3.40.50.300">
    <property type="entry name" value="P-loop containing nucleotide triphosphate hydrolases"/>
    <property type="match status" value="1"/>
</dbReference>
<dbReference type="InterPro" id="IPR056599">
    <property type="entry name" value="AAA_lid_fung"/>
</dbReference>
<dbReference type="SUPFAM" id="SSF52540">
    <property type="entry name" value="P-loop containing nucleoside triphosphate hydrolases"/>
    <property type="match status" value="1"/>
</dbReference>
<organism evidence="3 4">
    <name type="scientific">Xylaria bambusicola</name>
    <dbReference type="NCBI Taxonomy" id="326684"/>
    <lineage>
        <taxon>Eukaryota</taxon>
        <taxon>Fungi</taxon>
        <taxon>Dikarya</taxon>
        <taxon>Ascomycota</taxon>
        <taxon>Pezizomycotina</taxon>
        <taxon>Sordariomycetes</taxon>
        <taxon>Xylariomycetidae</taxon>
        <taxon>Xylariales</taxon>
        <taxon>Xylariaceae</taxon>
        <taxon>Xylaria</taxon>
    </lineage>
</organism>
<dbReference type="InterPro" id="IPR027417">
    <property type="entry name" value="P-loop_NTPase"/>
</dbReference>
<proteinExistence type="predicted"/>
<name>A0AAN7UR12_9PEZI</name>
<dbReference type="Gene3D" id="1.10.8.60">
    <property type="match status" value="1"/>
</dbReference>
<dbReference type="Proteomes" id="UP001305414">
    <property type="component" value="Unassembled WGS sequence"/>
</dbReference>
<reference evidence="3 4" key="1">
    <citation type="submission" date="2023-10" db="EMBL/GenBank/DDBJ databases">
        <title>Draft genome sequence of Xylaria bambusicola isolate GMP-LS, the root and basal stem rot pathogen of sugarcane in Indonesia.</title>
        <authorList>
            <person name="Selvaraj P."/>
            <person name="Muralishankar V."/>
            <person name="Muruganantham S."/>
            <person name="Sp S."/>
            <person name="Haryani S."/>
            <person name="Lau K.J.X."/>
            <person name="Naqvi N.I."/>
        </authorList>
    </citation>
    <scope>NUCLEOTIDE SEQUENCE [LARGE SCALE GENOMIC DNA]</scope>
    <source>
        <strain evidence="3">GMP-LS</strain>
    </source>
</reference>
<keyword evidence="4" id="KW-1185">Reference proteome</keyword>
<gene>
    <name evidence="3" type="ORF">RRF57_009702</name>
</gene>
<dbReference type="EMBL" id="JAWHQM010000037">
    <property type="protein sequence ID" value="KAK5633988.1"/>
    <property type="molecule type" value="Genomic_DNA"/>
</dbReference>
<evidence type="ECO:0000313" key="3">
    <source>
        <dbReference type="EMBL" id="KAK5633988.1"/>
    </source>
</evidence>
<sequence>MEYFGGILFLTTNRVDTFDRALRSRIHLAIYYPPLDVASRAEIWKACISRCDGRVETEVLEDSAIELLSHENLNGREIRNVVHMANALAATQERPIREQDFTQALSAMRTFNTHKGEVQDNGSGRADESSTQRSSKKRRIT</sequence>
<dbReference type="PANTHER" id="PTHR46411:SF3">
    <property type="entry name" value="AAA+ ATPASE DOMAIN-CONTAINING PROTEIN"/>
    <property type="match status" value="1"/>
</dbReference>
<feature type="region of interest" description="Disordered" evidence="1">
    <location>
        <begin position="114"/>
        <end position="141"/>
    </location>
</feature>
<evidence type="ECO:0000256" key="1">
    <source>
        <dbReference type="SAM" id="MobiDB-lite"/>
    </source>
</evidence>
<protein>
    <recommendedName>
        <fullName evidence="2">AAA+ ATPase lid domain-containing protein</fullName>
    </recommendedName>
</protein>
<comment type="caution">
    <text evidence="3">The sequence shown here is derived from an EMBL/GenBank/DDBJ whole genome shotgun (WGS) entry which is preliminary data.</text>
</comment>
<dbReference type="PANTHER" id="PTHR46411">
    <property type="entry name" value="FAMILY ATPASE, PUTATIVE-RELATED"/>
    <property type="match status" value="1"/>
</dbReference>
<evidence type="ECO:0000313" key="4">
    <source>
        <dbReference type="Proteomes" id="UP001305414"/>
    </source>
</evidence>
<evidence type="ECO:0000259" key="2">
    <source>
        <dbReference type="Pfam" id="PF23232"/>
    </source>
</evidence>
<dbReference type="Pfam" id="PF23232">
    <property type="entry name" value="AAA_lid_13"/>
    <property type="match status" value="1"/>
</dbReference>
<dbReference type="AlphaFoldDB" id="A0AAN7UR12"/>